<evidence type="ECO:0000313" key="1">
    <source>
        <dbReference type="EMBL" id="THG16209.1"/>
    </source>
</evidence>
<comment type="caution">
    <text evidence="1">The sequence shown here is derived from an EMBL/GenBank/DDBJ whole genome shotgun (WGS) entry which is preliminary data.</text>
</comment>
<gene>
    <name evidence="1" type="ORF">TEA_002771</name>
</gene>
<dbReference type="AlphaFoldDB" id="A0A4S4EI81"/>
<dbReference type="PANTHER" id="PTHR13366:SF0">
    <property type="entry name" value="HEAT REPEAT-CONTAINING PROTEIN 6"/>
    <property type="match status" value="1"/>
</dbReference>
<dbReference type="PANTHER" id="PTHR13366">
    <property type="entry name" value="MALARIA ANTIGEN-RELATED"/>
    <property type="match status" value="1"/>
</dbReference>
<keyword evidence="2" id="KW-1185">Reference proteome</keyword>
<sequence>MARNFNPVRIAELGTAAERKAEGVPEALGNLSRFVQFTSQPGISNEHVDVMGLSLISDSAEELPGRSDLNDKQKEKLALNSFQPASLEDSQWLGKMVQAFLSCVATGNVKIKLVRLGSRLPCPKPDQVLHFHPRSHSDPTKKACNPDPIRFRDGRVTARAPSVFSILLLLLRDSPNYKIRIQAAAALAVPATILDYGGSFSDVIQGVEHTVENLSSDQITPSSFKYRIALEKQLTSTMLHVLALASSADHPPVKDFLVKKASFLEEWFKMLCLSLGETSTQLEAENNSTENQKKGMISRAIWSLIEVYESRDHLATAQKFNKLANSIP</sequence>
<dbReference type="EMBL" id="SDRB02004198">
    <property type="protein sequence ID" value="THG16209.1"/>
    <property type="molecule type" value="Genomic_DNA"/>
</dbReference>
<dbReference type="Proteomes" id="UP000306102">
    <property type="component" value="Unassembled WGS sequence"/>
</dbReference>
<dbReference type="InterPro" id="IPR052107">
    <property type="entry name" value="HEAT6"/>
</dbReference>
<accession>A0A4S4EI81</accession>
<proteinExistence type="predicted"/>
<evidence type="ECO:0000313" key="2">
    <source>
        <dbReference type="Proteomes" id="UP000306102"/>
    </source>
</evidence>
<protein>
    <submittedName>
        <fullName evidence="1">Uncharacterized protein</fullName>
    </submittedName>
</protein>
<name>A0A4S4EI81_CAMSN</name>
<organism evidence="1 2">
    <name type="scientific">Camellia sinensis var. sinensis</name>
    <name type="common">China tea</name>
    <dbReference type="NCBI Taxonomy" id="542762"/>
    <lineage>
        <taxon>Eukaryota</taxon>
        <taxon>Viridiplantae</taxon>
        <taxon>Streptophyta</taxon>
        <taxon>Embryophyta</taxon>
        <taxon>Tracheophyta</taxon>
        <taxon>Spermatophyta</taxon>
        <taxon>Magnoliopsida</taxon>
        <taxon>eudicotyledons</taxon>
        <taxon>Gunneridae</taxon>
        <taxon>Pentapetalae</taxon>
        <taxon>asterids</taxon>
        <taxon>Ericales</taxon>
        <taxon>Theaceae</taxon>
        <taxon>Camellia</taxon>
    </lineage>
</organism>
<reference evidence="1 2" key="1">
    <citation type="journal article" date="2018" name="Proc. Natl. Acad. Sci. U.S.A.">
        <title>Draft genome sequence of Camellia sinensis var. sinensis provides insights into the evolution of the tea genome and tea quality.</title>
        <authorList>
            <person name="Wei C."/>
            <person name="Yang H."/>
            <person name="Wang S."/>
            <person name="Zhao J."/>
            <person name="Liu C."/>
            <person name="Gao L."/>
            <person name="Xia E."/>
            <person name="Lu Y."/>
            <person name="Tai Y."/>
            <person name="She G."/>
            <person name="Sun J."/>
            <person name="Cao H."/>
            <person name="Tong W."/>
            <person name="Gao Q."/>
            <person name="Li Y."/>
            <person name="Deng W."/>
            <person name="Jiang X."/>
            <person name="Wang W."/>
            <person name="Chen Q."/>
            <person name="Zhang S."/>
            <person name="Li H."/>
            <person name="Wu J."/>
            <person name="Wang P."/>
            <person name="Li P."/>
            <person name="Shi C."/>
            <person name="Zheng F."/>
            <person name="Jian J."/>
            <person name="Huang B."/>
            <person name="Shan D."/>
            <person name="Shi M."/>
            <person name="Fang C."/>
            <person name="Yue Y."/>
            <person name="Li F."/>
            <person name="Li D."/>
            <person name="Wei S."/>
            <person name="Han B."/>
            <person name="Jiang C."/>
            <person name="Yin Y."/>
            <person name="Xia T."/>
            <person name="Zhang Z."/>
            <person name="Bennetzen J.L."/>
            <person name="Zhao S."/>
            <person name="Wan X."/>
        </authorList>
    </citation>
    <scope>NUCLEOTIDE SEQUENCE [LARGE SCALE GENOMIC DNA]</scope>
    <source>
        <strain evidence="2">cv. Shuchazao</strain>
        <tissue evidence="1">Leaf</tissue>
    </source>
</reference>